<feature type="domain" description="Schlafen GTPase-like" evidence="7">
    <location>
        <begin position="385"/>
        <end position="521"/>
    </location>
</feature>
<dbReference type="Proteomes" id="UP000005225">
    <property type="component" value="Unassembled WGS sequence"/>
</dbReference>
<dbReference type="FunCoup" id="H0XKX1">
    <property type="interactions" value="59"/>
</dbReference>
<keyword evidence="3" id="KW-0067">ATP-binding</keyword>
<dbReference type="FunFam" id="3.40.50.300:FF:001322">
    <property type="entry name" value="Schlafen family member 11"/>
    <property type="match status" value="1"/>
</dbReference>
<dbReference type="InterPro" id="IPR027417">
    <property type="entry name" value="P-loop_NTPase"/>
</dbReference>
<evidence type="ECO:0000313" key="8">
    <source>
        <dbReference type="Ensembl" id="ENSOGAP00000016761.1"/>
    </source>
</evidence>
<evidence type="ECO:0000313" key="9">
    <source>
        <dbReference type="Proteomes" id="UP000005225"/>
    </source>
</evidence>
<evidence type="ECO:0000256" key="1">
    <source>
        <dbReference type="ARBA" id="ARBA00010114"/>
    </source>
</evidence>
<keyword evidence="9" id="KW-1185">Reference proteome</keyword>
<evidence type="ECO:0000259" key="4">
    <source>
        <dbReference type="Pfam" id="PF04326"/>
    </source>
</evidence>
<dbReference type="EMBL" id="AAQR03133440">
    <property type="status" value="NOT_ANNOTATED_CDS"/>
    <property type="molecule type" value="Genomic_DNA"/>
</dbReference>
<dbReference type="Gene3D" id="3.30.950.30">
    <property type="entry name" value="Schlafen, AAA domain"/>
    <property type="match status" value="1"/>
</dbReference>
<feature type="domain" description="UvrD-like helicase C-terminal" evidence="5">
    <location>
        <begin position="828"/>
        <end position="875"/>
    </location>
</feature>
<dbReference type="InParanoid" id="H0XKX1"/>
<dbReference type="Pfam" id="PF13538">
    <property type="entry name" value="UvrD_C_2"/>
    <property type="match status" value="1"/>
</dbReference>
<dbReference type="eggNOG" id="ENOG502QWKG">
    <property type="taxonomic scope" value="Eukaryota"/>
</dbReference>
<dbReference type="GO" id="GO:0005524">
    <property type="term" value="F:ATP binding"/>
    <property type="evidence" value="ECO:0007669"/>
    <property type="project" value="UniProtKB-KW"/>
</dbReference>
<dbReference type="EMBL" id="AAQR03133439">
    <property type="status" value="NOT_ANNOTATED_CDS"/>
    <property type="molecule type" value="Genomic_DNA"/>
</dbReference>
<evidence type="ECO:0000256" key="2">
    <source>
        <dbReference type="ARBA" id="ARBA00022741"/>
    </source>
</evidence>
<dbReference type="Pfam" id="PF17057">
    <property type="entry name" value="B3R"/>
    <property type="match status" value="1"/>
</dbReference>
<dbReference type="GO" id="GO:0005634">
    <property type="term" value="C:nucleus"/>
    <property type="evidence" value="ECO:0007669"/>
    <property type="project" value="Ensembl"/>
</dbReference>
<evidence type="ECO:0000259" key="5">
    <source>
        <dbReference type="Pfam" id="PF13538"/>
    </source>
</evidence>
<feature type="domain" description="Poxin-Schlafen/Schlafen-like N-terminal" evidence="6">
    <location>
        <begin position="84"/>
        <end position="192"/>
    </location>
</feature>
<organism evidence="8 9">
    <name type="scientific">Otolemur garnettii</name>
    <name type="common">Small-eared galago</name>
    <name type="synonym">Garnett's greater bushbaby</name>
    <dbReference type="NCBI Taxonomy" id="30611"/>
    <lineage>
        <taxon>Eukaryota</taxon>
        <taxon>Metazoa</taxon>
        <taxon>Chordata</taxon>
        <taxon>Craniata</taxon>
        <taxon>Vertebrata</taxon>
        <taxon>Euteleostomi</taxon>
        <taxon>Mammalia</taxon>
        <taxon>Eutheria</taxon>
        <taxon>Euarchontoglires</taxon>
        <taxon>Primates</taxon>
        <taxon>Strepsirrhini</taxon>
        <taxon>Lorisiformes</taxon>
        <taxon>Galagidae</taxon>
        <taxon>Otolemur</taxon>
    </lineage>
</organism>
<dbReference type="InterPro" id="IPR029684">
    <property type="entry name" value="Schlafen"/>
</dbReference>
<dbReference type="HOGENOM" id="CLU_007071_0_0_1"/>
<reference evidence="9" key="1">
    <citation type="submission" date="2011-03" db="EMBL/GenBank/DDBJ databases">
        <title>Version 3 of the genome sequence of Otolemur garnettii (Bushbaby).</title>
        <authorList>
            <consortium name="The Broad Institute Genome Sequencing Platform"/>
            <person name="Di Palma F."/>
            <person name="Johnson J."/>
            <person name="Lander E.S."/>
            <person name="Lindblad-Toh K."/>
            <person name="Jaffe D.B."/>
            <person name="Gnerre S."/>
            <person name="MacCallum I."/>
            <person name="Przybylski D."/>
            <person name="Ribeiro F.J."/>
            <person name="Burton J.N."/>
            <person name="Walker B.J."/>
            <person name="Sharpe T."/>
            <person name="Hall G."/>
        </authorList>
    </citation>
    <scope>NUCLEOTIDE SEQUENCE [LARGE SCALE GENOMIC DNA]</scope>
</reference>
<dbReference type="Pfam" id="PF21026">
    <property type="entry name" value="SLFN_GTPase-like"/>
    <property type="match status" value="1"/>
</dbReference>
<reference evidence="8" key="3">
    <citation type="submission" date="2025-09" db="UniProtKB">
        <authorList>
            <consortium name="Ensembl"/>
        </authorList>
    </citation>
    <scope>IDENTIFICATION</scope>
</reference>
<name>H0XKX1_OTOGA</name>
<dbReference type="EMBL" id="AAQR03133441">
    <property type="status" value="NOT_ANNOTATED_CDS"/>
    <property type="molecule type" value="Genomic_DNA"/>
</dbReference>
<sequence>AEKMSLKITFETNFAEYVLDMGKVILGTQQGRAMNPQLWEKQSETILQAICALLNSGGGVIKAEIENEDHDYETHALGFEIPPSFSSCLDVMPLQGKLLIFVKSWNTETGVRVATLCSNLYYRERASTNVVDPQEALAFLKGKAEAPMNINISHPLSPQGARGRVQYEDNIKASAAALFDKVQLQYLEKLNFPQSTHVEFIMFSADVSQCVKDRLPKCISALANTEGGYVFFGVHDETRQVIGCEADKIGILSTTVDSCMKKLSVHHFCTQRPELQRTIKFLEVRDKKVLRGYVCAIKVERFCCAVFAKEPSSWEVKDNCVKQLTTKKWVASMMEADPDLFRFPEMVLELSVSSATPHSRAVCSHKNLERLKERQKRYFPVLSDRVVYTPENLYKELFSQHKGLRELINSEIRAVSHGVLIFSHSWAVDLGLQENKGVICEALLISQNNTPILYSIFSQWNVGCKGYSMVVAQTLKQRLVNTGGYTGRLCVTPLVFLLHPDGKTQTHYGSDLQIYPESYNLMTTEDMETLLRSLVIVLFGFRSFLSDELGLEVLNLLTDKQYELLSKDFHKTRELFVHGLPGSGKTVLTLKIMEKIRNVFHCQPGDILYICENQPLKKFISTKNSCQSVTRKTFMRKNFYHIQHIIIDEAQNFCTEDGDWYRKAKTITQGRQNSPGILWIFLDYFQTNHLRCSGLPPPSDQNPREELTRVVRSAEPIADCLQNIMQGIRENPPPNLLPESLVMLHDPEWAQGVPGNFEVIEDLSLDEMVTYVADKCRFLFRNGYSPRDIGVIFSRASEMNGCKDRLLAAMRRRRMSEIRDTSDIFGNHIVLDDVHRFSGLERNIVFGINPRAVESCIFHSLLLCLVSRAKNHLYIL</sequence>
<dbReference type="Pfam" id="PF04326">
    <property type="entry name" value="SLFN_AlbA_2"/>
    <property type="match status" value="1"/>
</dbReference>
<evidence type="ECO:0000259" key="7">
    <source>
        <dbReference type="Pfam" id="PF21026"/>
    </source>
</evidence>
<dbReference type="Ensembl" id="ENSOGAT00000030173.1">
    <property type="protein sequence ID" value="ENSOGAP00000016761.1"/>
    <property type="gene ID" value="ENSOGAG00000025496.1"/>
</dbReference>
<proteinExistence type="inferred from homology"/>
<feature type="domain" description="Schlafen AlbA-2" evidence="4">
    <location>
        <begin position="196"/>
        <end position="306"/>
    </location>
</feature>
<dbReference type="OMA" id="RTVCTHK"/>
<dbReference type="InterPro" id="IPR048729">
    <property type="entry name" value="SLFN_GTPase-like"/>
</dbReference>
<dbReference type="GeneTree" id="ENSGT00410000025651"/>
<accession>H0XKX1</accession>
<dbReference type="InterPro" id="IPR038461">
    <property type="entry name" value="Schlafen_AlbA_2_dom_sf"/>
</dbReference>
<evidence type="ECO:0000256" key="3">
    <source>
        <dbReference type="ARBA" id="ARBA00022840"/>
    </source>
</evidence>
<reference evidence="8" key="2">
    <citation type="submission" date="2025-08" db="UniProtKB">
        <authorList>
            <consortium name="Ensembl"/>
        </authorList>
    </citation>
    <scope>IDENTIFICATION</scope>
</reference>
<dbReference type="PANTHER" id="PTHR12155:SF26">
    <property type="entry name" value="SCHLAFEN FAMILY MEMBER 5"/>
    <property type="match status" value="1"/>
</dbReference>
<keyword evidence="2" id="KW-0547">Nucleotide-binding</keyword>
<dbReference type="SUPFAM" id="SSF52540">
    <property type="entry name" value="P-loop containing nucleoside triphosphate hydrolases"/>
    <property type="match status" value="1"/>
</dbReference>
<dbReference type="InterPro" id="IPR027785">
    <property type="entry name" value="UvrD-like_helicase_C"/>
</dbReference>
<dbReference type="InterPro" id="IPR007421">
    <property type="entry name" value="Schlafen_AlbA_2_dom"/>
</dbReference>
<dbReference type="PANTHER" id="PTHR12155">
    <property type="entry name" value="SCHLAFEN"/>
    <property type="match status" value="1"/>
</dbReference>
<dbReference type="InterPro" id="IPR031450">
    <property type="entry name" value="Poxin-SLFN/SLFN_N"/>
</dbReference>
<evidence type="ECO:0000259" key="6">
    <source>
        <dbReference type="Pfam" id="PF17057"/>
    </source>
</evidence>
<dbReference type="AlphaFoldDB" id="H0XKX1"/>
<comment type="similarity">
    <text evidence="1">Belongs to the Schlafen family. Subgroup III subfamily.</text>
</comment>
<dbReference type="Gene3D" id="3.40.50.300">
    <property type="entry name" value="P-loop containing nucleotide triphosphate hydrolases"/>
    <property type="match status" value="1"/>
</dbReference>
<protein>
    <submittedName>
        <fullName evidence="8">Schlafen family member 5</fullName>
    </submittedName>
</protein>